<dbReference type="InterPro" id="IPR013515">
    <property type="entry name" value="Phytochrome_cen-reg"/>
</dbReference>
<dbReference type="KEGG" id="kdj:28964157"/>
<protein>
    <recommendedName>
        <fullName evidence="19">Bacteriophytochrome histidine kinase</fullName>
    </recommendedName>
</protein>
<dbReference type="SMART" id="SM00387">
    <property type="entry name" value="HATPase_c"/>
    <property type="match status" value="1"/>
</dbReference>
<sequence length="1966" mass="211832">MSSPQDEKAPLSGSVPTIQPPVRPSPGSTPQTSSESVPTSNPSSKGSSGRSMHPGSVTMPARPVYAPGQFITGNHTPKPTSPGGQHSGHIPQSTTPTTDATRHSPSISPSGPGSGGPLSPSSTYGGNSFVFPMRSVFQGLHSDGQQSGGGEASTGLNRTNSRSSEYRTPSSRHDPNRRFSQASFTGDNDAGIQSIAQLLQQQDDRDNEQTSKTKDKGNKASVTFSGKSGDRAARGMATPPTPSAGAAGMFPFSDLTSSHKDNSAPNSRRTSAEEEASKTTYHIDEKPEIPQVGRPDLTHGGSSGTVRHLDGTEDQPINPSAEASGSGLPDKDRTPVGVPQATPASANFKDYPGTQGNAGETTDFSAPGKSEHQLSPKSKQEALDSTPELKQPKPIHPIANALDELVQQKRTSTRSGSRTSLEVDESGVRSLINDFSGIVRLGEAGSFTSTGGTGGDGNDTRGGSGTGTKSSAGMNAGDSAGSGGKGGPSGPTTAARLAQQQRHQTHKTTRDTVRDFINSQARTVNMADPNAPTPSPHPIESEGESNPEYDSPGPGEGGFGLGSGPTPAEAIQWAEDKEEASAPASSEQAIASGDEKDEFTATSSDSGSEPIVTFRFEHVSDNDGHHVVVGREGKLRRCEDEPITTPGAVQGFGVLMVLEEDYETGTLAVRQCSENATELLGLSPKYLFKLDCFTRILTIDQEDVLRDNLEYLPIAEGGKGSVEEEGPSVFLLSGYGEPGSDDSEEEEDSATSGGSVNGRRREWTCWVAAHRPKINGPERKDDDGMPVTVPDLVILEFELERDDYNPLIQPFEPPSLDSTTGSDTPESGRGSFTGASVGSSGSGPAGSGGSSATIGSTTVPGRHRTGSDGSTVMTAGNSSTPNTSQHASGSHPSSMLPPGSKPMGLDGLEFEVPIERIIESTTNHAKPLRALERMRRTGQHGGSSTDSGSGSRNTRGARRPRRRPPAGTTGTMDVFAVLGQINDQLGAAPDLETFLKITVGVIQDLCRFHRVLIYQFDESMNGQVVSELVEWGKTTDLYKGLMFPAADIPAQARELYKINKVRLLYDRSQTTARMVLRSKEDLDTPLDMTHCYLRAMSPIHIKYLANMHVRSSMSVSIMAFGQLWGLIACHSYGHHGMRVSFPVRQMMRILSDSISRNIERLSYAQRLHTRKLISTIPTQSHPTGYIVSNADDLLQIFDAESGLLVIGDGCKLLGENEQGQAMLAIAEYLRVMRFDTCKASNHIQRDFPDLTLPRAQDTIAGLLYVPLTAKAGQDFIVFLRKGQAREVQWAGKPYKDERANDSASLEPRKSFKTWSEIVTGRSRAWTDDQLESAGVLALIYGKFIQVWREKQSAMASNQLTAILLSNTSHAVRTPLSQIINTLELALSGNIDADVRSMLENSHQASRALLFHVHDLLDLTRIETGNEQSFNDPFDMRQSISDAIRLYQTESSRRNLEFRVIMADNLPQYVIGDSRKIKTVISNLVANSVKFTEKGFIEVYCGLQHPPSSDGRSSSKQPQELVRNGYVPIEIIISDSGCGIATDKLEAMFVTLEGADELKGSSSNGLGLGLAVVARIVEQLDGQLRAESEVGVGSRFFFTLPMLVHDGRPSSRSSRGSAGVNKSQSLVLREQRGSSGSGSVTSMRSGMSEVDSFVNDFGNSHMLSQPVPADDQRLKDAEYRMSRPGTFPVTDSSYPVKPSRMDADSEQSIRSDSSPHSPETHDTPRLEGSRRPSYRLSIDQGHGHGHNRHHSQSKHPRQGLVSSTPSASAAAEKDAARTKAEKRPQRSKKGPDGKSTLRVMVVEDDMINSQILQKRLKMDKHTVKAVTNGQEAVTALESDWDYDVVLMDIQMPIMDGRQAAEEIRKLEQKLAKSGTLQSSGNIDPLRVDGRIPIFAVSASLYESDRHNLAEHFDGWLLKPLDFARVRAILAALEDPAKRSAEVYEQGKWEKGGYLRDAPSPVPSPSLR</sequence>
<dbReference type="PROSITE" id="PS50110">
    <property type="entry name" value="RESPONSE_REGULATORY"/>
    <property type="match status" value="1"/>
</dbReference>
<dbReference type="Pfam" id="PF00512">
    <property type="entry name" value="HisKA"/>
    <property type="match status" value="1"/>
</dbReference>
<feature type="compositionally biased region" description="Low complexity" evidence="12">
    <location>
        <begin position="1609"/>
        <end position="1618"/>
    </location>
</feature>
<feature type="compositionally biased region" description="Polar residues" evidence="12">
    <location>
        <begin position="867"/>
        <end position="893"/>
    </location>
</feature>
<dbReference type="Pfam" id="PF00072">
    <property type="entry name" value="Response_reg"/>
    <property type="match status" value="1"/>
</dbReference>
<evidence type="ECO:0000259" key="13">
    <source>
        <dbReference type="PROSITE" id="PS50046"/>
    </source>
</evidence>
<dbReference type="InterPro" id="IPR036890">
    <property type="entry name" value="HATPase_C_sf"/>
</dbReference>
<feature type="region of interest" description="Disordered" evidence="12">
    <location>
        <begin position="936"/>
        <end position="970"/>
    </location>
</feature>
<evidence type="ECO:0000256" key="4">
    <source>
        <dbReference type="ARBA" id="ARBA00022679"/>
    </source>
</evidence>
<dbReference type="Gene3D" id="3.30.565.10">
    <property type="entry name" value="Histidine kinase-like ATPase, C-terminal domain"/>
    <property type="match status" value="1"/>
</dbReference>
<evidence type="ECO:0000256" key="2">
    <source>
        <dbReference type="ARBA" id="ARBA00022553"/>
    </source>
</evidence>
<dbReference type="InterPro" id="IPR029016">
    <property type="entry name" value="GAF-like_dom_sf"/>
</dbReference>
<dbReference type="InterPro" id="IPR035965">
    <property type="entry name" value="PAS-like_dom_sf"/>
</dbReference>
<dbReference type="InterPro" id="IPR001789">
    <property type="entry name" value="Sig_transdc_resp-reg_receiver"/>
</dbReference>
<accession>A0A1A6AF05</accession>
<dbReference type="InterPro" id="IPR016132">
    <property type="entry name" value="Phyto_chromo_attachment"/>
</dbReference>
<feature type="compositionally biased region" description="Basic and acidic residues" evidence="12">
    <location>
        <begin position="202"/>
        <end position="218"/>
    </location>
</feature>
<feature type="compositionally biased region" description="Low complexity" evidence="12">
    <location>
        <begin position="942"/>
        <end position="954"/>
    </location>
</feature>
<evidence type="ECO:0000313" key="17">
    <source>
        <dbReference type="EMBL" id="WWC57923.1"/>
    </source>
</evidence>
<keyword evidence="8" id="KW-0157">Chromophore</keyword>
<feature type="compositionally biased region" description="Basic and acidic residues" evidence="12">
    <location>
        <begin position="1717"/>
        <end position="1729"/>
    </location>
</feature>
<feature type="modified residue" description="4-aspartylphosphate" evidence="11">
    <location>
        <position position="1847"/>
    </location>
</feature>
<feature type="region of interest" description="Disordered" evidence="12">
    <location>
        <begin position="445"/>
        <end position="608"/>
    </location>
</feature>
<reference evidence="17" key="3">
    <citation type="submission" date="2024-02" db="EMBL/GenBank/DDBJ databases">
        <title>Comparative genomics of Cryptococcus and Kwoniella reveals pathogenesis evolution and contrasting modes of karyotype evolution via chromosome fusion or intercentromeric recombination.</title>
        <authorList>
            <person name="Coelho M.A."/>
            <person name="David-Palma M."/>
            <person name="Shea T."/>
            <person name="Bowers K."/>
            <person name="McGinley-Smith S."/>
            <person name="Mohammad A.W."/>
            <person name="Gnirke A."/>
            <person name="Yurkov A.M."/>
            <person name="Nowrousian M."/>
            <person name="Sun S."/>
            <person name="Cuomo C.A."/>
            <person name="Heitman J."/>
        </authorList>
    </citation>
    <scope>NUCLEOTIDE SEQUENCE</scope>
    <source>
        <strain evidence="17">CBS 10117</strain>
    </source>
</reference>
<feature type="compositionally biased region" description="Low complexity" evidence="12">
    <location>
        <begin position="104"/>
        <end position="126"/>
    </location>
</feature>
<dbReference type="CDD" id="cd00082">
    <property type="entry name" value="HisKA"/>
    <property type="match status" value="1"/>
</dbReference>
<dbReference type="GO" id="GO:0000155">
    <property type="term" value="F:phosphorelay sensor kinase activity"/>
    <property type="evidence" value="ECO:0007669"/>
    <property type="project" value="InterPro"/>
</dbReference>
<dbReference type="SUPFAM" id="SSF55874">
    <property type="entry name" value="ATPase domain of HSP90 chaperone/DNA topoisomerase II/histidine kinase"/>
    <property type="match status" value="1"/>
</dbReference>
<feature type="region of interest" description="Disordered" evidence="12">
    <location>
        <begin position="1606"/>
        <end position="1645"/>
    </location>
</feature>
<feature type="compositionally biased region" description="Basic and acidic residues" evidence="12">
    <location>
        <begin position="270"/>
        <end position="288"/>
    </location>
</feature>
<feature type="compositionally biased region" description="Polar residues" evidence="12">
    <location>
        <begin position="71"/>
        <end position="99"/>
    </location>
</feature>
<dbReference type="SMART" id="SM00065">
    <property type="entry name" value="GAF"/>
    <property type="match status" value="1"/>
</dbReference>
<keyword evidence="7" id="KW-0067">ATP-binding</keyword>
<evidence type="ECO:0000256" key="8">
    <source>
        <dbReference type="ARBA" id="ARBA00022991"/>
    </source>
</evidence>
<dbReference type="GO" id="GO:0009881">
    <property type="term" value="F:photoreceptor activity"/>
    <property type="evidence" value="ECO:0007669"/>
    <property type="project" value="UniProtKB-KW"/>
</dbReference>
<feature type="compositionally biased region" description="Low complexity" evidence="12">
    <location>
        <begin position="1632"/>
        <end position="1645"/>
    </location>
</feature>
<evidence type="ECO:0000259" key="14">
    <source>
        <dbReference type="PROSITE" id="PS50109"/>
    </source>
</evidence>
<dbReference type="InterPro" id="IPR013654">
    <property type="entry name" value="PAS_2"/>
</dbReference>
<dbReference type="PRINTS" id="PR00344">
    <property type="entry name" value="BCTRLSENSOR"/>
</dbReference>
<evidence type="ECO:0000256" key="11">
    <source>
        <dbReference type="PROSITE-ProRule" id="PRU00169"/>
    </source>
</evidence>
<dbReference type="Gene3D" id="1.10.287.130">
    <property type="match status" value="1"/>
</dbReference>
<dbReference type="InterPro" id="IPR043150">
    <property type="entry name" value="Phytochrome_PHY_sf"/>
</dbReference>
<evidence type="ECO:0000256" key="1">
    <source>
        <dbReference type="ARBA" id="ARBA00022543"/>
    </source>
</evidence>
<dbReference type="SMART" id="SM00388">
    <property type="entry name" value="HisKA"/>
    <property type="match status" value="1"/>
</dbReference>
<feature type="compositionally biased region" description="Basic residues" evidence="12">
    <location>
        <begin position="1742"/>
        <end position="1756"/>
    </location>
</feature>
<evidence type="ECO:0000259" key="15">
    <source>
        <dbReference type="PROSITE" id="PS50110"/>
    </source>
</evidence>
<evidence type="ECO:0000256" key="7">
    <source>
        <dbReference type="ARBA" id="ARBA00022840"/>
    </source>
</evidence>
<feature type="compositionally biased region" description="Polar residues" evidence="12">
    <location>
        <begin position="816"/>
        <end position="825"/>
    </location>
</feature>
<dbReference type="EMBL" id="CP144530">
    <property type="protein sequence ID" value="WWC57923.1"/>
    <property type="molecule type" value="Genomic_DNA"/>
</dbReference>
<dbReference type="CDD" id="cd17546">
    <property type="entry name" value="REC_hyHK_CKI1_RcsC-like"/>
    <property type="match status" value="1"/>
</dbReference>
<dbReference type="Gene3D" id="3.40.50.2300">
    <property type="match status" value="1"/>
</dbReference>
<feature type="compositionally biased region" description="Low complexity" evidence="12">
    <location>
        <begin position="467"/>
        <end position="479"/>
    </location>
</feature>
<dbReference type="SUPFAM" id="SSF52172">
    <property type="entry name" value="CheY-like"/>
    <property type="match status" value="1"/>
</dbReference>
<feature type="compositionally biased region" description="Low complexity" evidence="12">
    <location>
        <begin position="490"/>
        <end position="502"/>
    </location>
</feature>
<dbReference type="Pfam" id="PF02518">
    <property type="entry name" value="HATPase_c"/>
    <property type="match status" value="1"/>
</dbReference>
<keyword evidence="18" id="KW-1185">Reference proteome</keyword>
<evidence type="ECO:0000256" key="12">
    <source>
        <dbReference type="SAM" id="MobiDB-lite"/>
    </source>
</evidence>
<feature type="compositionally biased region" description="Low complexity" evidence="12">
    <location>
        <begin position="235"/>
        <end position="249"/>
    </location>
</feature>
<evidence type="ECO:0000313" key="18">
    <source>
        <dbReference type="Proteomes" id="UP000078595"/>
    </source>
</evidence>
<evidence type="ECO:0000256" key="10">
    <source>
        <dbReference type="ARBA" id="ARBA00023170"/>
    </source>
</evidence>
<feature type="compositionally biased region" description="Polar residues" evidence="12">
    <location>
        <begin position="154"/>
        <end position="169"/>
    </location>
</feature>
<feature type="region of interest" description="Disordered" evidence="12">
    <location>
        <begin position="1"/>
        <end position="428"/>
    </location>
</feature>
<dbReference type="SMART" id="SM00448">
    <property type="entry name" value="REC"/>
    <property type="match status" value="1"/>
</dbReference>
<feature type="compositionally biased region" description="Gly residues" evidence="12">
    <location>
        <begin position="451"/>
        <end position="466"/>
    </location>
</feature>
<feature type="region of interest" description="Disordered" evidence="12">
    <location>
        <begin position="718"/>
        <end position="757"/>
    </location>
</feature>
<feature type="compositionally biased region" description="Gly residues" evidence="12">
    <location>
        <begin position="554"/>
        <end position="563"/>
    </location>
</feature>
<feature type="compositionally biased region" description="Low complexity" evidence="12">
    <location>
        <begin position="581"/>
        <end position="592"/>
    </location>
</feature>
<feature type="domain" description="Phytochrome chromophore attachment site" evidence="13">
    <location>
        <begin position="990"/>
        <end position="1152"/>
    </location>
</feature>
<dbReference type="GO" id="GO:0006355">
    <property type="term" value="P:regulation of DNA-templated transcription"/>
    <property type="evidence" value="ECO:0007669"/>
    <property type="project" value="InterPro"/>
</dbReference>
<evidence type="ECO:0000256" key="3">
    <source>
        <dbReference type="ARBA" id="ARBA00022606"/>
    </source>
</evidence>
<dbReference type="EMBL" id="KI894027">
    <property type="protein sequence ID" value="OBR88641.1"/>
    <property type="molecule type" value="Genomic_DNA"/>
</dbReference>
<feature type="compositionally biased region" description="Basic and acidic residues" evidence="12">
    <location>
        <begin position="1770"/>
        <end position="1791"/>
    </location>
</feature>
<evidence type="ECO:0008006" key="19">
    <source>
        <dbReference type="Google" id="ProtNLM"/>
    </source>
</evidence>
<dbReference type="STRING" id="1296121.A0A1A6AF05"/>
<organism evidence="16">
    <name type="scientific">Kwoniella dejecticola CBS 10117</name>
    <dbReference type="NCBI Taxonomy" id="1296121"/>
    <lineage>
        <taxon>Eukaryota</taxon>
        <taxon>Fungi</taxon>
        <taxon>Dikarya</taxon>
        <taxon>Basidiomycota</taxon>
        <taxon>Agaricomycotina</taxon>
        <taxon>Tremellomycetes</taxon>
        <taxon>Tremellales</taxon>
        <taxon>Cryptococcaceae</taxon>
        <taxon>Kwoniella</taxon>
    </lineage>
</organism>
<dbReference type="Pfam" id="PF00360">
    <property type="entry name" value="PHY"/>
    <property type="match status" value="1"/>
</dbReference>
<name>A0A1A6AF05_9TREE</name>
<feature type="compositionally biased region" description="Basic and acidic residues" evidence="12">
    <location>
        <begin position="369"/>
        <end position="382"/>
    </location>
</feature>
<keyword evidence="6" id="KW-0418">Kinase</keyword>
<dbReference type="InterPro" id="IPR003594">
    <property type="entry name" value="HATPase_dom"/>
</dbReference>
<dbReference type="VEuPathDB" id="FungiDB:I303_00458"/>
<keyword evidence="1" id="KW-0600">Photoreceptor protein</keyword>
<evidence type="ECO:0000256" key="6">
    <source>
        <dbReference type="ARBA" id="ARBA00022777"/>
    </source>
</evidence>
<feature type="compositionally biased region" description="Acidic residues" evidence="12">
    <location>
        <begin position="739"/>
        <end position="749"/>
    </location>
</feature>
<feature type="domain" description="Histidine kinase" evidence="14">
    <location>
        <begin position="1366"/>
        <end position="1603"/>
    </location>
</feature>
<evidence type="ECO:0000256" key="9">
    <source>
        <dbReference type="ARBA" id="ARBA00023012"/>
    </source>
</evidence>
<feature type="compositionally biased region" description="Low complexity" evidence="12">
    <location>
        <begin position="830"/>
        <end position="839"/>
    </location>
</feature>
<feature type="compositionally biased region" description="Basic and acidic residues" evidence="12">
    <location>
        <begin position="1698"/>
        <end position="1708"/>
    </location>
</feature>
<dbReference type="GO" id="GO:0005524">
    <property type="term" value="F:ATP binding"/>
    <property type="evidence" value="ECO:0007669"/>
    <property type="project" value="UniProtKB-KW"/>
</dbReference>
<dbReference type="InterPro" id="IPR011006">
    <property type="entry name" value="CheY-like_superfamily"/>
</dbReference>
<dbReference type="Pfam" id="PF01590">
    <property type="entry name" value="GAF"/>
    <property type="match status" value="1"/>
</dbReference>
<keyword evidence="10" id="KW-0675">Receptor</keyword>
<evidence type="ECO:0000313" key="16">
    <source>
        <dbReference type="EMBL" id="OBR88641.1"/>
    </source>
</evidence>
<dbReference type="InterPro" id="IPR003018">
    <property type="entry name" value="GAF"/>
</dbReference>
<dbReference type="InterPro" id="IPR004358">
    <property type="entry name" value="Sig_transdc_His_kin-like_C"/>
</dbReference>
<feature type="region of interest" description="Disordered" evidence="12">
    <location>
        <begin position="805"/>
        <end position="906"/>
    </location>
</feature>
<feature type="compositionally biased region" description="Polar residues" evidence="12">
    <location>
        <begin position="354"/>
        <end position="364"/>
    </location>
</feature>
<feature type="compositionally biased region" description="Gly residues" evidence="12">
    <location>
        <begin position="840"/>
        <end position="849"/>
    </location>
</feature>
<feature type="region of interest" description="Disordered" evidence="12">
    <location>
        <begin position="1678"/>
        <end position="1796"/>
    </location>
</feature>
<gene>
    <name evidence="16" type="ORF">I303_00458</name>
    <name evidence="17" type="ORF">I303_100458</name>
</gene>
<dbReference type="SUPFAM" id="SSF47384">
    <property type="entry name" value="Homodimeric domain of signal transducing histidine kinase"/>
    <property type="match status" value="1"/>
</dbReference>
<dbReference type="Pfam" id="PF08446">
    <property type="entry name" value="PAS_2"/>
    <property type="match status" value="1"/>
</dbReference>
<dbReference type="SUPFAM" id="SSF55785">
    <property type="entry name" value="PYP-like sensor domain (PAS domain)"/>
    <property type="match status" value="1"/>
</dbReference>
<keyword evidence="2 11" id="KW-0597">Phosphoprotein</keyword>
<keyword evidence="5" id="KW-0547">Nucleotide-binding</keyword>
<dbReference type="OrthoDB" id="2015534at2759"/>
<dbReference type="PANTHER" id="PTHR43065:SF10">
    <property type="entry name" value="PEROXIDE STRESS-ACTIVATED HISTIDINE KINASE MAK3"/>
    <property type="match status" value="1"/>
</dbReference>
<dbReference type="Gene3D" id="3.30.450.20">
    <property type="entry name" value="PAS domain"/>
    <property type="match status" value="1"/>
</dbReference>
<dbReference type="PROSITE" id="PS50109">
    <property type="entry name" value="HIS_KIN"/>
    <property type="match status" value="1"/>
</dbReference>
<keyword evidence="4" id="KW-0808">Transferase</keyword>
<evidence type="ECO:0000256" key="5">
    <source>
        <dbReference type="ARBA" id="ARBA00022741"/>
    </source>
</evidence>
<dbReference type="GeneID" id="28964157"/>
<dbReference type="Gene3D" id="3.30.450.270">
    <property type="match status" value="1"/>
</dbReference>
<dbReference type="InterPro" id="IPR003661">
    <property type="entry name" value="HisK_dim/P_dom"/>
</dbReference>
<reference evidence="17" key="2">
    <citation type="submission" date="2013-07" db="EMBL/GenBank/DDBJ databases">
        <authorList>
            <consortium name="The Broad Institute Genome Sequencing Platform"/>
            <person name="Cuomo C."/>
            <person name="Litvintseva A."/>
            <person name="Chen Y."/>
            <person name="Heitman J."/>
            <person name="Sun S."/>
            <person name="Springer D."/>
            <person name="Dromer F."/>
            <person name="Young S.K."/>
            <person name="Zeng Q."/>
            <person name="Gargeya S."/>
            <person name="Fitzgerald M."/>
            <person name="Abouelleil A."/>
            <person name="Alvarado L."/>
            <person name="Berlin A.M."/>
            <person name="Chapman S.B."/>
            <person name="Dewar J."/>
            <person name="Goldberg J."/>
            <person name="Griggs A."/>
            <person name="Gujja S."/>
            <person name="Hansen M."/>
            <person name="Howarth C."/>
            <person name="Imamovic A."/>
            <person name="Larimer J."/>
            <person name="McCowan C."/>
            <person name="Murphy C."/>
            <person name="Pearson M."/>
            <person name="Priest M."/>
            <person name="Roberts A."/>
            <person name="Saif S."/>
            <person name="Shea T."/>
            <person name="Sykes S."/>
            <person name="Wortman J."/>
            <person name="Nusbaum C."/>
            <person name="Birren B."/>
        </authorList>
    </citation>
    <scope>NUCLEOTIDE SEQUENCE</scope>
    <source>
        <strain evidence="17">CBS 10117</strain>
    </source>
</reference>
<dbReference type="InterPro" id="IPR005467">
    <property type="entry name" value="His_kinase_dom"/>
</dbReference>
<feature type="compositionally biased region" description="Basic residues" evidence="12">
    <location>
        <begin position="955"/>
        <end position="964"/>
    </location>
</feature>
<dbReference type="InterPro" id="IPR036097">
    <property type="entry name" value="HisK_dim/P_sf"/>
</dbReference>
<keyword evidence="3" id="KW-0716">Sensory transduction</keyword>
<feature type="compositionally biased region" description="Low complexity" evidence="12">
    <location>
        <begin position="32"/>
        <end position="51"/>
    </location>
</feature>
<keyword evidence="9" id="KW-0902">Two-component regulatory system</keyword>
<dbReference type="RefSeq" id="XP_018266483.1">
    <property type="nucleotide sequence ID" value="XM_018403829.1"/>
</dbReference>
<dbReference type="PROSITE" id="PS50046">
    <property type="entry name" value="PHYTOCHROME_2"/>
    <property type="match status" value="1"/>
</dbReference>
<proteinExistence type="predicted"/>
<dbReference type="Proteomes" id="UP000078595">
    <property type="component" value="Chromosome 1"/>
</dbReference>
<dbReference type="Gene3D" id="3.30.450.40">
    <property type="match status" value="1"/>
</dbReference>
<reference evidence="16" key="1">
    <citation type="submission" date="2013-07" db="EMBL/GenBank/DDBJ databases">
        <title>The Genome Sequence of Cryptococcus dejecticola CBS10117.</title>
        <authorList>
            <consortium name="The Broad Institute Genome Sequencing Platform"/>
            <person name="Cuomo C."/>
            <person name="Litvintseva A."/>
            <person name="Chen Y."/>
            <person name="Heitman J."/>
            <person name="Sun S."/>
            <person name="Springer D."/>
            <person name="Dromer F."/>
            <person name="Young S.K."/>
            <person name="Zeng Q."/>
            <person name="Gargeya S."/>
            <person name="Fitzgerald M."/>
            <person name="Abouelleil A."/>
            <person name="Alvarado L."/>
            <person name="Berlin A.M."/>
            <person name="Chapman S.B."/>
            <person name="Dewar J."/>
            <person name="Goldberg J."/>
            <person name="Griggs A."/>
            <person name="Gujja S."/>
            <person name="Hansen M."/>
            <person name="Howarth C."/>
            <person name="Imamovic A."/>
            <person name="Larimer J."/>
            <person name="McCowan C."/>
            <person name="Murphy C."/>
            <person name="Pearson M."/>
            <person name="Priest M."/>
            <person name="Roberts A."/>
            <person name="Saif S."/>
            <person name="Shea T."/>
            <person name="Sykes S."/>
            <person name="Wortman J."/>
            <person name="Nusbaum C."/>
            <person name="Birren B."/>
        </authorList>
    </citation>
    <scope>NUCLEOTIDE SEQUENCE [LARGE SCALE GENOMIC DNA]</scope>
    <source>
        <strain evidence="16">CBS 10117</strain>
    </source>
</reference>
<feature type="domain" description="Response regulatory" evidence="15">
    <location>
        <begin position="1797"/>
        <end position="1932"/>
    </location>
</feature>
<dbReference type="GO" id="GO:0009584">
    <property type="term" value="P:detection of visible light"/>
    <property type="evidence" value="ECO:0007669"/>
    <property type="project" value="InterPro"/>
</dbReference>
<feature type="compositionally biased region" description="Gly residues" evidence="12">
    <location>
        <begin position="480"/>
        <end position="489"/>
    </location>
</feature>
<dbReference type="PANTHER" id="PTHR43065">
    <property type="entry name" value="SENSOR HISTIDINE KINASE"/>
    <property type="match status" value="1"/>
</dbReference>
<dbReference type="SUPFAM" id="SSF55781">
    <property type="entry name" value="GAF domain-like"/>
    <property type="match status" value="2"/>
</dbReference>